<evidence type="ECO:0000313" key="1">
    <source>
        <dbReference type="EMBL" id="VFU62734.1"/>
    </source>
</evidence>
<reference evidence="1" key="1">
    <citation type="submission" date="2019-03" db="EMBL/GenBank/DDBJ databases">
        <authorList>
            <person name="Mank J."/>
            <person name="Almeida P."/>
        </authorList>
    </citation>
    <scope>NUCLEOTIDE SEQUENCE</scope>
    <source>
        <strain evidence="1">78183</strain>
    </source>
</reference>
<gene>
    <name evidence="1" type="ORF">SVIM_LOCUS474815</name>
</gene>
<proteinExistence type="predicted"/>
<protein>
    <submittedName>
        <fullName evidence="1">Uncharacterized protein</fullName>
    </submittedName>
</protein>
<dbReference type="EMBL" id="CAADRP010002163">
    <property type="protein sequence ID" value="VFU62734.1"/>
    <property type="molecule type" value="Genomic_DNA"/>
</dbReference>
<name>A0A6N2N7F1_SALVM</name>
<dbReference type="AlphaFoldDB" id="A0A6N2N7F1"/>
<sequence length="80" mass="9267">MALSTNFTEANQRGEMSEKIVEKTEEEVAGRGLLDLVFSWSIRDVRNRDLYKNKTKILLKQDQSLHELRSVPSTFLRKGL</sequence>
<organism evidence="1">
    <name type="scientific">Salix viminalis</name>
    <name type="common">Common osier</name>
    <name type="synonym">Basket willow</name>
    <dbReference type="NCBI Taxonomy" id="40686"/>
    <lineage>
        <taxon>Eukaryota</taxon>
        <taxon>Viridiplantae</taxon>
        <taxon>Streptophyta</taxon>
        <taxon>Embryophyta</taxon>
        <taxon>Tracheophyta</taxon>
        <taxon>Spermatophyta</taxon>
        <taxon>Magnoliopsida</taxon>
        <taxon>eudicotyledons</taxon>
        <taxon>Gunneridae</taxon>
        <taxon>Pentapetalae</taxon>
        <taxon>rosids</taxon>
        <taxon>fabids</taxon>
        <taxon>Malpighiales</taxon>
        <taxon>Salicaceae</taxon>
        <taxon>Saliceae</taxon>
        <taxon>Salix</taxon>
    </lineage>
</organism>
<accession>A0A6N2N7F1</accession>